<dbReference type="PANTHER" id="PTHR13475:SF3">
    <property type="entry name" value="NEUGRIN"/>
    <property type="match status" value="1"/>
</dbReference>
<comment type="caution">
    <text evidence="7">The sequence shown here is derived from an EMBL/GenBank/DDBJ whole genome shotgun (WGS) entry which is preliminary data.</text>
</comment>
<dbReference type="Pfam" id="PF06413">
    <property type="entry name" value="Neugrin"/>
    <property type="match status" value="1"/>
</dbReference>
<reference evidence="7 8" key="1">
    <citation type="submission" date="2017-03" db="EMBL/GenBank/DDBJ databases">
        <title>Genomes of endolithic fungi from Antarctica.</title>
        <authorList>
            <person name="Coleine C."/>
            <person name="Masonjones S."/>
            <person name="Stajich J.E."/>
        </authorList>
    </citation>
    <scope>NUCLEOTIDE SEQUENCE [LARGE SCALE GENOMIC DNA]</scope>
    <source>
        <strain evidence="7 8">CCFEE 6314</strain>
    </source>
</reference>
<dbReference type="AlphaFoldDB" id="A0A438NK02"/>
<keyword evidence="5" id="KW-0809">Transit peptide</keyword>
<dbReference type="VEuPathDB" id="FungiDB:PV10_01607"/>
<evidence type="ECO:0000256" key="2">
    <source>
        <dbReference type="ARBA" id="ARBA00004173"/>
    </source>
</evidence>
<evidence type="ECO:0000256" key="6">
    <source>
        <dbReference type="SAM" id="MobiDB-lite"/>
    </source>
</evidence>
<comment type="subcellular location">
    <subcellularLocation>
        <location evidence="2">Mitochondrion</location>
    </subcellularLocation>
</comment>
<evidence type="ECO:0000256" key="1">
    <source>
        <dbReference type="ARBA" id="ARBA00003548"/>
    </source>
</evidence>
<evidence type="ECO:0000313" key="8">
    <source>
        <dbReference type="Proteomes" id="UP000288859"/>
    </source>
</evidence>
<dbReference type="PANTHER" id="PTHR13475">
    <property type="entry name" value="NEUGRIN"/>
    <property type="match status" value="1"/>
</dbReference>
<gene>
    <name evidence="7" type="ORF">B0A52_00399</name>
</gene>
<proteinExistence type="inferred from homology"/>
<feature type="region of interest" description="Disordered" evidence="6">
    <location>
        <begin position="233"/>
        <end position="253"/>
    </location>
</feature>
<protein>
    <recommendedName>
        <fullName evidence="4">Required for respiratory growth protein 9, mitochondrial</fullName>
    </recommendedName>
</protein>
<dbReference type="InterPro" id="IPR010487">
    <property type="entry name" value="NGRN/Rrg9"/>
</dbReference>
<dbReference type="Proteomes" id="UP000288859">
    <property type="component" value="Unassembled WGS sequence"/>
</dbReference>
<evidence type="ECO:0000256" key="4">
    <source>
        <dbReference type="ARBA" id="ARBA00013566"/>
    </source>
</evidence>
<evidence type="ECO:0000313" key="7">
    <source>
        <dbReference type="EMBL" id="RVX76042.1"/>
    </source>
</evidence>
<evidence type="ECO:0000256" key="3">
    <source>
        <dbReference type="ARBA" id="ARBA00010895"/>
    </source>
</evidence>
<comment type="similarity">
    <text evidence="3">Belongs to the RRG9 family.</text>
</comment>
<dbReference type="GO" id="GO:0005634">
    <property type="term" value="C:nucleus"/>
    <property type="evidence" value="ECO:0007669"/>
    <property type="project" value="TreeGrafter"/>
</dbReference>
<organism evidence="7 8">
    <name type="scientific">Exophiala mesophila</name>
    <name type="common">Black yeast-like fungus</name>
    <dbReference type="NCBI Taxonomy" id="212818"/>
    <lineage>
        <taxon>Eukaryota</taxon>
        <taxon>Fungi</taxon>
        <taxon>Dikarya</taxon>
        <taxon>Ascomycota</taxon>
        <taxon>Pezizomycotina</taxon>
        <taxon>Eurotiomycetes</taxon>
        <taxon>Chaetothyriomycetidae</taxon>
        <taxon>Chaetothyriales</taxon>
        <taxon>Herpotrichiellaceae</taxon>
        <taxon>Exophiala</taxon>
    </lineage>
</organism>
<evidence type="ECO:0000256" key="5">
    <source>
        <dbReference type="ARBA" id="ARBA00022946"/>
    </source>
</evidence>
<accession>A0A438NK02</accession>
<name>A0A438NK02_EXOME</name>
<feature type="region of interest" description="Disordered" evidence="6">
    <location>
        <begin position="1"/>
        <end position="126"/>
    </location>
</feature>
<feature type="compositionally biased region" description="Polar residues" evidence="6">
    <location>
        <begin position="100"/>
        <end position="121"/>
    </location>
</feature>
<dbReference type="OrthoDB" id="5578174at2759"/>
<dbReference type="EMBL" id="NAJM01000001">
    <property type="protein sequence ID" value="RVX76042.1"/>
    <property type="molecule type" value="Genomic_DNA"/>
</dbReference>
<dbReference type="GO" id="GO:0005739">
    <property type="term" value="C:mitochondrion"/>
    <property type="evidence" value="ECO:0007669"/>
    <property type="project" value="UniProtKB-SubCell"/>
</dbReference>
<comment type="function">
    <text evidence="1">Required for respiratory activity and maintenance and expression of the mitochondrial genome.</text>
</comment>
<sequence>MVRSSHASHLRSATLIPTGSSTSTSASASHSPSSPSSPSRRPSPSSKAWAHSKSDGPSIEILAPTTAKPKSAGRKWKDKDNSNSGGRERKPRYRSDDGDGQSTSRLSSRGNLRASNKSVPQDNGRFMSKEKRALFLPKNPETWQVQKKALTKKFEGGWNPRKKLSPDAVEGIRGLHAQDPEKYSTESLSEHFKVSAEAIRRILKSKWRPKDEAAMQERRERWARRHDRIWDQKSELGLRPKRTSNRRLERPDEFEENLKAEELLRSARQD</sequence>
<feature type="compositionally biased region" description="Low complexity" evidence="6">
    <location>
        <begin position="20"/>
        <end position="46"/>
    </location>
</feature>